<feature type="compositionally biased region" description="Polar residues" evidence="5">
    <location>
        <begin position="1883"/>
        <end position="1892"/>
    </location>
</feature>
<evidence type="ECO:0000313" key="6">
    <source>
        <dbReference type="EMBL" id="KAK4808436.1"/>
    </source>
</evidence>
<feature type="compositionally biased region" description="Polar residues" evidence="5">
    <location>
        <begin position="1457"/>
        <end position="1466"/>
    </location>
</feature>
<gene>
    <name evidence="6" type="ORF">QYF61_004889</name>
</gene>
<feature type="region of interest" description="Disordered" evidence="5">
    <location>
        <begin position="1025"/>
        <end position="1044"/>
    </location>
</feature>
<dbReference type="Pfam" id="PF02422">
    <property type="entry name" value="Keratin"/>
    <property type="match status" value="11"/>
</dbReference>
<dbReference type="PANTHER" id="PTHR31203">
    <property type="entry name" value="BETA-KERATIN-RELATED PROTEIN-RELATED"/>
    <property type="match status" value="1"/>
</dbReference>
<evidence type="ECO:0000256" key="2">
    <source>
        <dbReference type="ARBA" id="ARBA00011806"/>
    </source>
</evidence>
<evidence type="ECO:0000256" key="5">
    <source>
        <dbReference type="SAM" id="MobiDB-lite"/>
    </source>
</evidence>
<feature type="compositionally biased region" description="Polar residues" evidence="5">
    <location>
        <begin position="2096"/>
        <end position="2105"/>
    </location>
</feature>
<comment type="subunit">
    <text evidence="2">The avian keratins (F-ker, S-ker, C-ker and B-ker) are a complex mixture of very similar polypeptides.</text>
</comment>
<feature type="region of interest" description="Disordered" evidence="5">
    <location>
        <begin position="1238"/>
        <end position="1257"/>
    </location>
</feature>
<proteinExistence type="inferred from homology"/>
<feature type="compositionally biased region" description="Polar residues" evidence="5">
    <location>
        <begin position="392"/>
        <end position="401"/>
    </location>
</feature>
<feature type="compositionally biased region" description="Polar residues" evidence="5">
    <location>
        <begin position="605"/>
        <end position="614"/>
    </location>
</feature>
<evidence type="ECO:0000256" key="4">
    <source>
        <dbReference type="ARBA" id="ARBA00022990"/>
    </source>
</evidence>
<feature type="compositionally biased region" description="Polar residues" evidence="5">
    <location>
        <begin position="179"/>
        <end position="188"/>
    </location>
</feature>
<dbReference type="GO" id="GO:0005200">
    <property type="term" value="F:structural constituent of cytoskeleton"/>
    <property type="evidence" value="ECO:0007669"/>
    <property type="project" value="InterPro"/>
</dbReference>
<dbReference type="Proteomes" id="UP001333110">
    <property type="component" value="Unassembled WGS sequence"/>
</dbReference>
<dbReference type="PANTHER" id="PTHR31203:SF1">
    <property type="entry name" value="BETA-KERATIN-RELATED PROTEIN-RELATED"/>
    <property type="match status" value="1"/>
</dbReference>
<feature type="compositionally biased region" description="Polar residues" evidence="5">
    <location>
        <begin position="1670"/>
        <end position="1679"/>
    </location>
</feature>
<comment type="similarity">
    <text evidence="1">Belongs to the avian keratin family.</text>
</comment>
<feature type="region of interest" description="Disordered" evidence="5">
    <location>
        <begin position="1451"/>
        <end position="1470"/>
    </location>
</feature>
<dbReference type="EMBL" id="JAUNZN010000024">
    <property type="protein sequence ID" value="KAK4808436.1"/>
    <property type="molecule type" value="Genomic_DNA"/>
</dbReference>
<organism evidence="6 7">
    <name type="scientific">Mycteria americana</name>
    <name type="common">Wood stork</name>
    <dbReference type="NCBI Taxonomy" id="33587"/>
    <lineage>
        <taxon>Eukaryota</taxon>
        <taxon>Metazoa</taxon>
        <taxon>Chordata</taxon>
        <taxon>Craniata</taxon>
        <taxon>Vertebrata</taxon>
        <taxon>Euteleostomi</taxon>
        <taxon>Archelosauria</taxon>
        <taxon>Archosauria</taxon>
        <taxon>Dinosauria</taxon>
        <taxon>Saurischia</taxon>
        <taxon>Theropoda</taxon>
        <taxon>Coelurosauria</taxon>
        <taxon>Aves</taxon>
        <taxon>Neognathae</taxon>
        <taxon>Neoaves</taxon>
        <taxon>Aequornithes</taxon>
        <taxon>Ciconiiformes</taxon>
        <taxon>Ciconiidae</taxon>
        <taxon>Mycteria</taxon>
    </lineage>
</organism>
<name>A0AAN7MP97_MYCAM</name>
<dbReference type="GO" id="GO:0005882">
    <property type="term" value="C:intermediate filament"/>
    <property type="evidence" value="ECO:0007669"/>
    <property type="project" value="UniProtKB-KW"/>
</dbReference>
<feature type="compositionally biased region" description="Polar residues" evidence="5">
    <location>
        <begin position="1244"/>
        <end position="1253"/>
    </location>
</feature>
<keyword evidence="7" id="KW-1185">Reference proteome</keyword>
<evidence type="ECO:0008006" key="8">
    <source>
        <dbReference type="Google" id="ProtNLM"/>
    </source>
</evidence>
<dbReference type="InterPro" id="IPR003461">
    <property type="entry name" value="Keratin"/>
</dbReference>
<accession>A0AAN7MP97</accession>
<sequence length="2302" mass="239223">MSCSITVARARGCFALEVSLLENYCPRAVAVGLGWSRSSIKAGPSPHSLIHSSHLQLLGKKVHLQPQDMSCYNQCLPCAPCQPCGPTPLANSCNEPCVRQCQDSTVVIQPSPVVVTLPGPILSSFPQSTAVGSSTSAAVGSILSSEGVPISSGGFGLSGFGSRYCGRRANPKLERDSPWSLQESSSPQPGLFGQEDEACASAPFHAPSLSPLLSLPPWADLPRGGCFALEVSLLENYCPRAVAVGLGWSRSSIKAGPSPHSLIHSSHLQLLGKKVHLQPQDMSCYNQCLPCAPCQPCGPTPLANSCNEPCVRQCQDSTVVIQPSPVVVTLPGPILSSFPQSTAVGSSTSAAVGSILSSEGVPISSGGFGLSGFGSRYCGRRANPKLERDSPWSLQESSSPQPGLFGQEDEACASAPFHAPSLSPLLSLPPWADLPRGGCFALEVSLLENYCPRAVAVGLGWSRSSIKAGPSPHSLIHSSHLQLLGKKVHLQPQDMSCYNQCLPCAPCQPCGPTPLANSCNEPCVRQCQDSTVVIQPSPVVVTLPGPILSSFPQSTAVGSSTSAAVGSILSSEGVPISSGGFGLSGFGSRYCGRRANPKLERDSPWSLQESSSPQPGLFGQEDEACASAPFHAPSLSPLLSLPPWADLPRGGCFALEVSLLENYCPRAVAVGLGWSRSSIKAGPSPHSLIHSSHLQLLGKKVHLQPQDMSCYNQCLPCAPCQPCGPTPLANSCNEPCVRQCQDSTVVIQPSPVVVTLPGPILSSFPQSTAVGSSTSAAVGSILSSEGVPISSGGFGLSGFGSRYCGRRANPKLERDSPWSLQESSSPQPGLFGQEDEACASAPFHAPSLSPLLSLPPWADLPRGGCFALEVSLLENYCPRAVAVGLGWSRSSIKAGPSPHSLIHSSHLQLLGKKVHLQPQDMSCYNQCLPCAPCQPCGPTPLANSCNEPCVRQCQDSTVVIQPSPVVVTLPGPILSSFPQSTAVGSSTSAAVGSILSSEGVPISSGGFGLSGFGSRYCGRRANPKLERDSPWSLQESSSPQPGLFGQEDEACASAPFHAPSLSPLLSLPPWADLPRGGCFALEVSLLENYCPRAVAVGLGWSRSSIKAGPSPHSLIHSSHLQLLGKKVHLQPQDMSCYNQCLPCAPCQPCGPTPLANSCNEPCVRQCQDSTVVIQPSPVVVTLPGPILSSFPQSTAVGSSTSAAVGSILSSEGVPISSGGFGLSGFGSRYCGRRANPKLERDSPWSLQESSSPQPGLFGQEDEACASAPFHAPSLSPLLSLPPWADLPRGGCFALEVSLLENYCPRAVAVGLGWSRSSIKAGPSPHSLIHSSHLQLLGKKVHLQPQDMSCYNQCLPCAPCQPCGPTPLANSCNEPCVRQCQDSTVVIQPSPVVVTLPGPILSSFPQSTAVGSSTSAAVGSILSSGGVPISSGGFGLSGFGSRYCGRRANPKLERDSPWSLQESSSPQPGLFGQEDEACASAPFHAPSLSPLLSLPPWADLPRGGCFALEVSLLENYCPRAVAVGLGWSRSSIKAGPSPHSLIHSSHLQLLGKKVHLQPQDMSCYNQCLPCAPCQPCGPTPLANSCNEPCVRQCQDSTVVIQPSPVVVTLPGPILSSFPQSTAVGSSTSAAVGSILSSGGVPISSGGFGLSGFGSRYCGRRANPKLERDSPWSLQESSSPQPGLFGQEDEACASAPFHAPSLSPLLSLPPWADLPRGGCFALEVSLLENYCPRAVAVGLGWSRSSIKAGPSPHSLIHSSHLQLLGKKVHLQPQDMSCYNQCLPCAPCQPCGPTPLANSCNEPCVRQCQDSTVVIQPSPVVVTLPGPILSSFPQSTAVGSSTSAAVGSILSSGGVPISSGGFGLSGFGSRYCGRRANPKLERDSPWSLQESSSPQPGLFGQEDEACASAPFHAPSLSPLLSLPPWADLPRGGCFALEVSLLENYCPRAVAVGLGWSRSSIKAGPSPHSLIHSSHLQLLGKKVHLQPQDMSCYNQCLPCAPCQPCGPTPLANSCNEPCVRQCQDSTVVIQPSPVVVTLPGPILSSFPQSTAVGSSTSAAVGSILSSGGVPISSGGFGLSGFGSRYCGRRANPKLERDSPWSLQESSSPQPGLFGQEDEACASAPFHAPSLSPLLSLPPWADLPRGGCFALEVSLLENYCPRAVAVGLGWSRSSIKAGPSPHSLIHSSHLQLLGKKVHLQPQDMSCYNQCLPCAPCQPCGPTPLANSCNEPCVRQCQDSTVVIQPSPVVVTLPGPILSSFPQSTAVGSSTSAAVGSILSSGGVPISSGGFGLSGFGSRYCGRRCLPC</sequence>
<feature type="compositionally biased region" description="Polar residues" evidence="5">
    <location>
        <begin position="818"/>
        <end position="827"/>
    </location>
</feature>
<feature type="region of interest" description="Disordered" evidence="5">
    <location>
        <begin position="173"/>
        <end position="192"/>
    </location>
</feature>
<keyword evidence="4" id="KW-0007">Acetylation</keyword>
<reference evidence="6 7" key="1">
    <citation type="journal article" date="2023" name="J. Hered.">
        <title>Chromosome-level genome of the wood stork (Mycteria americana) provides insight into avian chromosome evolution.</title>
        <authorList>
            <person name="Flamio R. Jr."/>
            <person name="Ramstad K.M."/>
        </authorList>
    </citation>
    <scope>NUCLEOTIDE SEQUENCE [LARGE SCALE GENOMIC DNA]</scope>
    <source>
        <strain evidence="6">JAX WOST 10</strain>
    </source>
</reference>
<feature type="region of interest" description="Disordered" evidence="5">
    <location>
        <begin position="599"/>
        <end position="618"/>
    </location>
</feature>
<feature type="region of interest" description="Disordered" evidence="5">
    <location>
        <begin position="1877"/>
        <end position="1896"/>
    </location>
</feature>
<keyword evidence="3" id="KW-0416">Keratin</keyword>
<feature type="region of interest" description="Disordered" evidence="5">
    <location>
        <begin position="2090"/>
        <end position="2109"/>
    </location>
</feature>
<comment type="caution">
    <text evidence="6">The sequence shown here is derived from an EMBL/GenBank/DDBJ whole genome shotgun (WGS) entry which is preliminary data.</text>
</comment>
<feature type="region of interest" description="Disordered" evidence="5">
    <location>
        <begin position="386"/>
        <end position="405"/>
    </location>
</feature>
<feature type="region of interest" description="Disordered" evidence="5">
    <location>
        <begin position="812"/>
        <end position="831"/>
    </location>
</feature>
<feature type="compositionally biased region" description="Polar residues" evidence="5">
    <location>
        <begin position="1031"/>
        <end position="1040"/>
    </location>
</feature>
<protein>
    <recommendedName>
        <fullName evidence="8">Keratin</fullName>
    </recommendedName>
</protein>
<feature type="region of interest" description="Disordered" evidence="5">
    <location>
        <begin position="1664"/>
        <end position="1683"/>
    </location>
</feature>
<evidence type="ECO:0000256" key="1">
    <source>
        <dbReference type="ARBA" id="ARBA00008702"/>
    </source>
</evidence>
<evidence type="ECO:0000256" key="3">
    <source>
        <dbReference type="ARBA" id="ARBA00022744"/>
    </source>
</evidence>
<evidence type="ECO:0000313" key="7">
    <source>
        <dbReference type="Proteomes" id="UP001333110"/>
    </source>
</evidence>